<name>A0A2S8F964_9BACT</name>
<keyword evidence="1" id="KW-0677">Repeat</keyword>
<dbReference type="InterPro" id="IPR038081">
    <property type="entry name" value="CalX-like_sf"/>
</dbReference>
<dbReference type="NCBIfam" id="TIGR03696">
    <property type="entry name" value="Rhs_assc_core"/>
    <property type="match status" value="1"/>
</dbReference>
<evidence type="ECO:0000259" key="4">
    <source>
        <dbReference type="Pfam" id="PF25023"/>
    </source>
</evidence>
<accession>A0A2S8F964</accession>
<dbReference type="InterPro" id="IPR006530">
    <property type="entry name" value="YD"/>
</dbReference>
<dbReference type="InterPro" id="IPR013783">
    <property type="entry name" value="Ig-like_fold"/>
</dbReference>
<gene>
    <name evidence="5" type="ORF">C5Y98_23250</name>
</gene>
<dbReference type="InterPro" id="IPR056823">
    <property type="entry name" value="TEN-like_YD-shell"/>
</dbReference>
<dbReference type="InterPro" id="IPR022385">
    <property type="entry name" value="Rhs_assc_core"/>
</dbReference>
<feature type="compositionally biased region" description="Polar residues" evidence="2">
    <location>
        <begin position="1"/>
        <end position="10"/>
    </location>
</feature>
<comment type="caution">
    <text evidence="5">The sequence shown here is derived from an EMBL/GenBank/DDBJ whole genome shotgun (WGS) entry which is preliminary data.</text>
</comment>
<dbReference type="NCBIfam" id="NF012200">
    <property type="entry name" value="choice_anch_D"/>
    <property type="match status" value="1"/>
</dbReference>
<proteinExistence type="predicted"/>
<dbReference type="SUPFAM" id="SSF141072">
    <property type="entry name" value="CalX-like"/>
    <property type="match status" value="1"/>
</dbReference>
<evidence type="ECO:0000259" key="3">
    <source>
        <dbReference type="Pfam" id="PF22073"/>
    </source>
</evidence>
<feature type="compositionally biased region" description="Polar residues" evidence="2">
    <location>
        <begin position="1980"/>
        <end position="1992"/>
    </location>
</feature>
<feature type="region of interest" description="Disordered" evidence="2">
    <location>
        <begin position="1971"/>
        <end position="2006"/>
    </location>
</feature>
<dbReference type="NCBIfam" id="TIGR01643">
    <property type="entry name" value="YD_repeat_2x"/>
    <property type="match status" value="17"/>
</dbReference>
<feature type="domain" description="Cep192/Spd-2-like" evidence="3">
    <location>
        <begin position="1550"/>
        <end position="1642"/>
    </location>
</feature>
<dbReference type="Pfam" id="PF22073">
    <property type="entry name" value="Cep192_D4"/>
    <property type="match status" value="1"/>
</dbReference>
<evidence type="ECO:0000256" key="2">
    <source>
        <dbReference type="SAM" id="MobiDB-lite"/>
    </source>
</evidence>
<organism evidence="5 6">
    <name type="scientific">Blastopirellula marina</name>
    <dbReference type="NCBI Taxonomy" id="124"/>
    <lineage>
        <taxon>Bacteria</taxon>
        <taxon>Pseudomonadati</taxon>
        <taxon>Planctomycetota</taxon>
        <taxon>Planctomycetia</taxon>
        <taxon>Pirellulales</taxon>
        <taxon>Pirellulaceae</taxon>
        <taxon>Blastopirellula</taxon>
    </lineage>
</organism>
<feature type="compositionally biased region" description="Basic residues" evidence="2">
    <location>
        <begin position="15"/>
        <end position="25"/>
    </location>
</feature>
<feature type="region of interest" description="Disordered" evidence="2">
    <location>
        <begin position="1032"/>
        <end position="1051"/>
    </location>
</feature>
<evidence type="ECO:0000256" key="1">
    <source>
        <dbReference type="ARBA" id="ARBA00022737"/>
    </source>
</evidence>
<dbReference type="EMBL" id="PUIB01000024">
    <property type="protein sequence ID" value="PQO28703.1"/>
    <property type="molecule type" value="Genomic_DNA"/>
</dbReference>
<evidence type="ECO:0000313" key="6">
    <source>
        <dbReference type="Proteomes" id="UP000239388"/>
    </source>
</evidence>
<feature type="domain" description="Teneurin-like YD-shell" evidence="4">
    <location>
        <begin position="389"/>
        <end position="541"/>
    </location>
</feature>
<feature type="domain" description="Teneurin-like YD-shell" evidence="4">
    <location>
        <begin position="1649"/>
        <end position="1773"/>
    </location>
</feature>
<dbReference type="PANTHER" id="PTHR32305">
    <property type="match status" value="1"/>
</dbReference>
<feature type="region of interest" description="Disordered" evidence="2">
    <location>
        <begin position="819"/>
        <end position="845"/>
    </location>
</feature>
<dbReference type="Gene3D" id="2.60.40.10">
    <property type="entry name" value="Immunoglobulins"/>
    <property type="match status" value="1"/>
</dbReference>
<dbReference type="PANTHER" id="PTHR32305:SF15">
    <property type="entry name" value="PROTEIN RHSA-RELATED"/>
    <property type="match status" value="1"/>
</dbReference>
<dbReference type="Pfam" id="PF25023">
    <property type="entry name" value="TEN_YD-shell"/>
    <property type="match status" value="4"/>
</dbReference>
<dbReference type="InterPro" id="IPR054090">
    <property type="entry name" value="Cep192_Spd-2-like_dom"/>
</dbReference>
<feature type="domain" description="Teneurin-like YD-shell" evidence="4">
    <location>
        <begin position="1945"/>
        <end position="2229"/>
    </location>
</feature>
<feature type="domain" description="Teneurin-like YD-shell" evidence="4">
    <location>
        <begin position="710"/>
        <end position="920"/>
    </location>
</feature>
<feature type="compositionally biased region" description="Polar residues" evidence="2">
    <location>
        <begin position="832"/>
        <end position="845"/>
    </location>
</feature>
<evidence type="ECO:0008006" key="7">
    <source>
        <dbReference type="Google" id="ProtNLM"/>
    </source>
</evidence>
<dbReference type="Pfam" id="PF05593">
    <property type="entry name" value="RHS_repeat"/>
    <property type="match status" value="8"/>
</dbReference>
<dbReference type="InterPro" id="IPR031325">
    <property type="entry name" value="RHS_repeat"/>
</dbReference>
<dbReference type="Proteomes" id="UP000239388">
    <property type="component" value="Unassembled WGS sequence"/>
</dbReference>
<dbReference type="InterPro" id="IPR050708">
    <property type="entry name" value="T6SS_VgrG/RHS"/>
</dbReference>
<sequence length="2507" mass="273607">MGKWNSLSRGSQAKKLSKRRRRARFRPSQPQQLETRNLLATASITVNDATLKEYPINEDYASYTVTFSGVAEDNAVSEALFPITGVDESDVWTQLRYIAPPDPAEGEPGGLRVYNMSGAGVGFDLPIGVTSVEIRVYAVDDNLVEPDETFQLTLTGFWIADGQGGYVEQNDNLNQSVSGSIIDDNDAYTAAIGDVSLKNQTTFTENKNVGGCGCQDVISVTQVGKIVLSFQVNITADPGASDDVTLTGTFGDQSFTATQSFHKTDDSSDPIVLEFNFDFDAETIHSDPEGYEDKSAKYAISVTGTTHGDPPIKRMTNAPVTKSGKIYYGKNEAKVSSTPKLETGPDGLLLVSSNKGYFFDNDGLGGYVTPEGSFGGLTAISGGYQYVDDNNTVYVFDGDGYILTETDSKGRVTTYYYITYNGKKLVSTIERPFMTTSFSYTGDKVTNASTSTGDWLSLSYTGNLLTSITEADPDGTAGPLPAPVTTYGYDAYDRLTTKTVNGLTTTYTYDSTGRLASVESPDGSIVDYVSAQQSAVSTGTALETVTNEEGISVKYGYDSFGNITREEDALGNVTIYERDANGLLLKKTLPDPDGTGGPLESPVYEYTYDSRGNMLTETLPDLSVRTWVYHTTWNQPIKYTDAEGHITTYTYDSTYELMLTETKVIGQIDDGINLETDDQTTTYTYTSAPTLSTDPPRGLVESVTTPDGIVTEYEYNAMGLRTETTYAVGTSDEASTSSTYSTEGWLLTRTDELGNTTTYTYDDIGRQLTMTTEDPDGAGSLNETVTTYTYNPQGLKKTEDVNGRTTTYTYDTYGRLTKITEEDPDGAGSLTEPETTYTYDSDGNVLTTTDPLGNVTTNVYTDGLLTSVTSPDPDGSGEPLAAPVTSYTYDAMGRVLTMTNPLGNVTTYAYDNLGRRISVTMPDPDGAGSLVSLVSTTAYDSLNRVISQTNFDGTTTTYTYDSEGNKLTETTALGTTTYEYDELNRLVEVETADPDGTGTLTALVTTYAYTVGGQMASMTTSKGTTTYTYDNRRRRTSTTLPDPDGAGDQTAPVTSTTYDAAGNVLAETDALGYITQYEYDALNRVIRTTTGVSSDIIDFDDYTIGSYAPGETSPGATYSVEDDGATLELNGNIWRHIDFPYTVTADTVLEFDYESDAEGEIQGIGLNPTLTLGNWTFIQVYGTQPWGNPSFDDDYDPGTSTVKHYRISLGSSFIGSYNYMVFANDHDAAPQDSNSIFSNIKIYEANTVTYEYDEFGQLVAQTDPNHGTTAYEYDNLGRRTKIIYADPDKTGGLTSPEVSYAYDAAGQMTEMTDELGQTTVYEYDNLGRQISVTLPDPDGAGAATSPVTTYSYDAASQLLSVTDPLSRTTSYTYDSMGRRLTETLPDPDGAGTQTAPVTTYTYNTQGQLESVTDAASQTVSYTYNSAGLTATMTDPRGTTVYAYDALGRQIAMFEPDPDGAGAQLAPVTLTQYNDDGEVASVTTRDGKTSYTYDNLGRVVTVTQVDPDDVGLGVGSGIGSGTGATGSASGGPEIVVTDGVLLGQVLTDGSSTVSFGTVDVGHSAIRTFEITNIGDSLLSISSFALPSDFKIISYSDAEIAAGESTTITIQFTPTSVASYSVALTIYNDDSDESSFEVQLTGTGQASTNGSELAASMTYAYDAVGRTTSQTDALGNATSYEYDNLGRLVKKTDAEEGETTYTYDANGNRLTLTDPEDNTTTWTYDALNRMVTDTNELGDTRTYTYNAAGNQTGYLDRNGRDTRYYYDNLQRLTTEIWREGGIVVRSLNYAYDAASQLTSASDPAATYTFTYDNLGRNTSTEHDLAALGFDVVVDETYDALGRRTGLAAEIDGTDDLVNSYAYDYLNRMTQVTQGSQAGGNVVAEKRANFSYDAEDKGQFTSISRYADLAGSELVATSTYGYDAADRITSLTHADSSSSTLAGYTWGYDEGNRLTDFTVAGYSAEDATYTYDDTDQLTGADRSGTTSDESYTYDENGNRTGGSYSTGDNNQILSDGTYNYTYDDEGNRLTKTNISTGEVIEYTWDNRSRLVNITTKTSGGTITHEVDYTYDIFNRRIGKTIDADGDGAGTATEEIYIYDGLREEQGNAGDHILLAFDESDDLTDRFLYGPNVDQVLASEEVTSTASAGDVLWALTDHLGTVRDVVDYNAGTNTTTVQNHLTYDAFGNITAETNAAVDFLFAFTGRERDEESDLQYNRARYYDAAIGKWVAEDPIGFAGGDSNLSRYVNNQTPSSLDPSGFIDTTPLHITFGFKDYKLEYVDFQLSMTDFANRNWKSPLFFTKADGTVVEEYGLASHEITSETDVRFSYGYDKDLGCRTVEVSSVYLNYTAHLKTRVVNWTNAPKQYRQTFKQFQDAVIEHEKGHHFQNRHLVSTMNQELKKLNIKLNTYGPQPFRSESERQLLETRLRKLYEQEAKYAAETELAYSHEVPYKNANGEEETLKIDTTDLMEQFRWRSYVLQYKYHEDVGDSIDIYKFFEEEEEKKKAGGLR</sequence>
<dbReference type="Gene3D" id="2.180.10.10">
    <property type="entry name" value="RHS repeat-associated core"/>
    <property type="match status" value="7"/>
</dbReference>
<feature type="region of interest" description="Disordered" evidence="2">
    <location>
        <begin position="1"/>
        <end position="31"/>
    </location>
</feature>
<protein>
    <recommendedName>
        <fullName evidence="7">Abnormal spindle-like microcephaly-associated protein ASH domain-containing protein</fullName>
    </recommendedName>
</protein>
<evidence type="ECO:0000313" key="5">
    <source>
        <dbReference type="EMBL" id="PQO28703.1"/>
    </source>
</evidence>
<reference evidence="5 6" key="1">
    <citation type="submission" date="2018-02" db="EMBL/GenBank/DDBJ databases">
        <title>Comparative genomes isolates from brazilian mangrove.</title>
        <authorList>
            <person name="Araujo J.E."/>
            <person name="Taketani R.G."/>
            <person name="Silva M.C.P."/>
            <person name="Loureco M.V."/>
            <person name="Andreote F.D."/>
        </authorList>
    </citation>
    <scope>NUCLEOTIDE SEQUENCE [LARGE SCALE GENOMIC DNA]</scope>
    <source>
        <strain evidence="5 6">NAP PRIS-MGV</strain>
    </source>
</reference>